<reference evidence="1 4" key="2">
    <citation type="submission" date="2018-06" db="EMBL/GenBank/DDBJ databases">
        <authorList>
            <consortium name="Pathogen Informatics"/>
            <person name="Doyle S."/>
        </authorList>
    </citation>
    <scope>NUCLEOTIDE SEQUENCE [LARGE SCALE GENOMIC DNA]</scope>
    <source>
        <strain evidence="1 4">NCTC12714</strain>
    </source>
</reference>
<evidence type="ECO:0000313" key="1">
    <source>
        <dbReference type="EMBL" id="STQ85577.1"/>
    </source>
</evidence>
<keyword evidence="4" id="KW-1185">Reference proteome</keyword>
<evidence type="ECO:0000313" key="4">
    <source>
        <dbReference type="Proteomes" id="UP000255139"/>
    </source>
</evidence>
<accession>A0A377PSK0</accession>
<name>A0A377PSK0_9HELI</name>
<reference evidence="2 3" key="1">
    <citation type="journal article" date="2014" name="Genome Announc.">
        <title>Draft genome sequences of eight enterohepatic helicobacter species isolated from both laboratory and wild rodents.</title>
        <authorList>
            <person name="Sheh A."/>
            <person name="Shen Z."/>
            <person name="Fox J.G."/>
        </authorList>
    </citation>
    <scope>NUCLEOTIDE SEQUENCE [LARGE SCALE GENOMIC DNA]</scope>
    <source>
        <strain evidence="2 3">ST1</strain>
    </source>
</reference>
<protein>
    <submittedName>
        <fullName evidence="1">Uncharacterized protein</fullName>
    </submittedName>
</protein>
<evidence type="ECO:0000313" key="2">
    <source>
        <dbReference type="EMBL" id="TLD98477.1"/>
    </source>
</evidence>
<sequence>MFNDNLNYDSLVDELLVEPLISGNAYYANITDFSALKSHSLLNRYNEFGLDKELIDGYTNDYNVFLIPYVVQFEFRYQDKFISNLKDLGTKMSLSSSNIDAIKNIKDLRTFRNSCIAFGDFSLSYINKEGWYGMSDVYWEFFEVIRLEYSRMISDKLNKMSSYLYFSFLDSSGKSIINLYSDFRDYSLADYEQKPVRLISKLLVNTKRHTFATYQVEPLSPMALSYYSRLFFLIKQKPEENHYAFVIFLNADEISSINQIKTWACVDR</sequence>
<dbReference type="OrthoDB" id="5327440at2"/>
<evidence type="ECO:0000313" key="3">
    <source>
        <dbReference type="Proteomes" id="UP000029922"/>
    </source>
</evidence>
<dbReference type="AlphaFoldDB" id="A0A377PSK0"/>
<proteinExistence type="predicted"/>
<organism evidence="1 4">
    <name type="scientific">Helicobacter muridarum</name>
    <dbReference type="NCBI Taxonomy" id="216"/>
    <lineage>
        <taxon>Bacteria</taxon>
        <taxon>Pseudomonadati</taxon>
        <taxon>Campylobacterota</taxon>
        <taxon>Epsilonproteobacteria</taxon>
        <taxon>Campylobacterales</taxon>
        <taxon>Helicobacteraceae</taxon>
        <taxon>Helicobacter</taxon>
    </lineage>
</organism>
<dbReference type="EMBL" id="UGJE01000002">
    <property type="protein sequence ID" value="STQ85577.1"/>
    <property type="molecule type" value="Genomic_DNA"/>
</dbReference>
<dbReference type="Proteomes" id="UP000029922">
    <property type="component" value="Unassembled WGS sequence"/>
</dbReference>
<gene>
    <name evidence="2" type="ORF">LS73_008875</name>
    <name evidence="1" type="ORF">NCTC12714_00363</name>
</gene>
<dbReference type="EMBL" id="JRPD02000030">
    <property type="protein sequence ID" value="TLD98477.1"/>
    <property type="molecule type" value="Genomic_DNA"/>
</dbReference>
<dbReference type="Proteomes" id="UP000255139">
    <property type="component" value="Unassembled WGS sequence"/>
</dbReference>
<dbReference type="RefSeq" id="WP_104692236.1">
    <property type="nucleotide sequence ID" value="NZ_FZML01000002.1"/>
</dbReference>